<reference evidence="1 3" key="1">
    <citation type="submission" date="2015-08" db="EMBL/GenBank/DDBJ databases">
        <title>The genome of the Asian arowana (Scleropages formosus).</title>
        <authorList>
            <person name="Tan M.H."/>
            <person name="Gan H.M."/>
            <person name="Croft L.J."/>
            <person name="Austin C.M."/>
        </authorList>
    </citation>
    <scope>NUCLEOTIDE SEQUENCE [LARGE SCALE GENOMIC DNA]</scope>
    <source>
        <strain evidence="1">Aro1</strain>
    </source>
</reference>
<dbReference type="SUPFAM" id="SSF109604">
    <property type="entry name" value="HD-domain/PDEase-like"/>
    <property type="match status" value="1"/>
</dbReference>
<dbReference type="EMBL" id="JARO02023133">
    <property type="protein sequence ID" value="KPP56272.1"/>
    <property type="molecule type" value="Genomic_DNA"/>
</dbReference>
<evidence type="ECO:0000313" key="3">
    <source>
        <dbReference type="Proteomes" id="UP000034805"/>
    </source>
</evidence>
<protein>
    <submittedName>
        <fullName evidence="1">Uncharacterized protein</fullName>
    </submittedName>
</protein>
<dbReference type="GO" id="GO:0008832">
    <property type="term" value="F:dGTPase activity"/>
    <property type="evidence" value="ECO:0007669"/>
    <property type="project" value="TreeGrafter"/>
</dbReference>
<dbReference type="EMBL" id="JARO02023530">
    <property type="protein sequence ID" value="KPP56250.1"/>
    <property type="molecule type" value="Genomic_DNA"/>
</dbReference>
<dbReference type="AlphaFoldDB" id="A0A0P7XTE0"/>
<comment type="caution">
    <text evidence="1">The sequence shown here is derived from an EMBL/GenBank/DDBJ whole genome shotgun (WGS) entry which is preliminary data.</text>
</comment>
<dbReference type="Gene3D" id="1.10.3210.10">
    <property type="entry name" value="Hypothetical protein af1432"/>
    <property type="match status" value="1"/>
</dbReference>
<proteinExistence type="predicted"/>
<dbReference type="PANTHER" id="PTHR11373">
    <property type="entry name" value="DEOXYNUCLEOSIDE TRIPHOSPHATE TRIPHOSPHOHYDROLASE"/>
    <property type="match status" value="1"/>
</dbReference>
<organism evidence="1 3">
    <name type="scientific">Scleropages formosus</name>
    <name type="common">Asian bonytongue</name>
    <name type="synonym">Osteoglossum formosum</name>
    <dbReference type="NCBI Taxonomy" id="113540"/>
    <lineage>
        <taxon>Eukaryota</taxon>
        <taxon>Metazoa</taxon>
        <taxon>Chordata</taxon>
        <taxon>Craniata</taxon>
        <taxon>Vertebrata</taxon>
        <taxon>Euteleostomi</taxon>
        <taxon>Actinopterygii</taxon>
        <taxon>Neopterygii</taxon>
        <taxon>Teleostei</taxon>
        <taxon>Osteoglossocephala</taxon>
        <taxon>Osteoglossomorpha</taxon>
        <taxon>Osteoglossiformes</taxon>
        <taxon>Osteoglossidae</taxon>
        <taxon>Scleropages</taxon>
    </lineage>
</organism>
<feature type="non-terminal residue" evidence="1">
    <location>
        <position position="1"/>
    </location>
</feature>
<evidence type="ECO:0000313" key="2">
    <source>
        <dbReference type="EMBL" id="KPP56272.1"/>
    </source>
</evidence>
<dbReference type="GO" id="GO:0051607">
    <property type="term" value="P:defense response to virus"/>
    <property type="evidence" value="ECO:0007669"/>
    <property type="project" value="TreeGrafter"/>
</dbReference>
<sequence length="149" mass="17188">ALSTPLGHGPFSHVFEGMFMPKARPDFRWKHHGTPGYTALVFTQIFKWSLDLSCWSALQHEMTSVEMFDHLIKANGLETVMEQHGLVLPQDLVFIKEQIGGDLDTPPSLSQEQSMCNYQGRPKEKWFLYEIVANKRNGIDVDKWDYFAR</sequence>
<dbReference type="InterPro" id="IPR050135">
    <property type="entry name" value="dGTPase-like"/>
</dbReference>
<dbReference type="GO" id="GO:0006203">
    <property type="term" value="P:dGTP catabolic process"/>
    <property type="evidence" value="ECO:0007669"/>
    <property type="project" value="TreeGrafter"/>
</dbReference>
<name>A0A0P7XTE0_SCLFO</name>
<gene>
    <name evidence="2" type="ORF">Z043_126139</name>
    <name evidence="1" type="ORF">Z043_126169</name>
</gene>
<dbReference type="PANTHER" id="PTHR11373:SF4">
    <property type="entry name" value="DEOXYNUCLEOSIDE TRIPHOSPHATE TRIPHOSPHOHYDROLASE SAMHD1"/>
    <property type="match status" value="1"/>
</dbReference>
<evidence type="ECO:0000313" key="1">
    <source>
        <dbReference type="EMBL" id="KPP56250.1"/>
    </source>
</evidence>
<dbReference type="GO" id="GO:0045088">
    <property type="term" value="P:regulation of innate immune response"/>
    <property type="evidence" value="ECO:0007669"/>
    <property type="project" value="TreeGrafter"/>
</dbReference>
<dbReference type="Proteomes" id="UP000034805">
    <property type="component" value="Unassembled WGS sequence"/>
</dbReference>
<accession>A0A0P7XTE0</accession>
<dbReference type="GO" id="GO:0005634">
    <property type="term" value="C:nucleus"/>
    <property type="evidence" value="ECO:0007669"/>
    <property type="project" value="TreeGrafter"/>
</dbReference>